<proteinExistence type="predicted"/>
<comment type="caution">
    <text evidence="1">The sequence shown here is derived from an EMBL/GenBank/DDBJ whole genome shotgun (WGS) entry which is preliminary data.</text>
</comment>
<evidence type="ECO:0000313" key="1">
    <source>
        <dbReference type="EMBL" id="CAH1603892.1"/>
    </source>
</evidence>
<organism evidence="1 2">
    <name type="scientific">Vibrio jasicida</name>
    <dbReference type="NCBI Taxonomy" id="766224"/>
    <lineage>
        <taxon>Bacteria</taxon>
        <taxon>Pseudomonadati</taxon>
        <taxon>Pseudomonadota</taxon>
        <taxon>Gammaproteobacteria</taxon>
        <taxon>Vibrionales</taxon>
        <taxon>Vibrionaceae</taxon>
        <taxon>Vibrio</taxon>
    </lineage>
</organism>
<evidence type="ECO:0000313" key="2">
    <source>
        <dbReference type="Proteomes" id="UP001295462"/>
    </source>
</evidence>
<protein>
    <submittedName>
        <fullName evidence="1">Uncharacterized protein</fullName>
    </submittedName>
</protein>
<name>A0AAU9R1Y1_9VIBR</name>
<accession>A0AAU9R1Y1</accession>
<gene>
    <name evidence="1" type="ORF">THF1A12_890001</name>
</gene>
<dbReference type="AlphaFoldDB" id="A0AAU9R1Y1"/>
<dbReference type="EMBL" id="CAKMUD010000148">
    <property type="protein sequence ID" value="CAH1603892.1"/>
    <property type="molecule type" value="Genomic_DNA"/>
</dbReference>
<sequence>MVFLLLYEHILRKNKRRKQFQSDCITSYNDFVPVLEKTLMATSKKAHVRSCSTVLYRSQNTQ</sequence>
<reference evidence="1" key="1">
    <citation type="submission" date="2022-01" db="EMBL/GenBank/DDBJ databases">
        <authorList>
            <person name="Lagorce A."/>
        </authorList>
    </citation>
    <scope>NUCLEOTIDE SEQUENCE</scope>
    <source>
        <strain evidence="1">Th15_F1_A12</strain>
    </source>
</reference>
<dbReference type="Proteomes" id="UP001295462">
    <property type="component" value="Unassembled WGS sequence"/>
</dbReference>